<reference evidence="6 7" key="1">
    <citation type="submission" date="2022-03" db="EMBL/GenBank/DDBJ databases">
        <authorList>
            <person name="Jo J.-H."/>
            <person name="Im W.-T."/>
        </authorList>
    </citation>
    <scope>NUCLEOTIDE SEQUENCE [LARGE SCALE GENOMIC DNA]</scope>
    <source>
        <strain evidence="6 7">SM33</strain>
    </source>
</reference>
<dbReference type="EMBL" id="JAKZHW010000002">
    <property type="protein sequence ID" value="MCH8617383.1"/>
    <property type="molecule type" value="Genomic_DNA"/>
</dbReference>
<evidence type="ECO:0000259" key="5">
    <source>
        <dbReference type="PROSITE" id="PS50850"/>
    </source>
</evidence>
<feature type="transmembrane region" description="Helical" evidence="4">
    <location>
        <begin position="43"/>
        <end position="65"/>
    </location>
</feature>
<dbReference type="Pfam" id="PF07690">
    <property type="entry name" value="MFS_1"/>
    <property type="match status" value="2"/>
</dbReference>
<sequence length="398" mass="42506">MLDRRRTFLILFALANAGGVVAYAPLLTLIFPARIWAIAGDSAIQWLSAATFAGAIAASIGNVAFGWASDLVGTRRIWAAAGLCLTIVSYVLMYFASSLFEIVSAIVFYQLALNMLLSPLTAWAADVVPDEEKGFLGGWLAAGPPIGAIAGVLATQFAGERVQFSILCLLIVSLTMPLLLLRRVPAVEPSAPVRQDRARQLKVDFALLWIARLIVQVAGAVLFAFLLFFFRSLPSPIAQSDVAVLSATTLSIAFPLTIGLGRLSDRIGPRKPFLVATVLLAAAGLMIMAMQTETRTAMLGYAIFECSVGIFLALHNAYAMQVLPSPVRRGRDMGILNLTNTFPALIAPVLTILVIPGHGFGMLFVVLAVLMALAALCLLMVRGDARFDMRSGQPITAA</sequence>
<feature type="transmembrane region" description="Helical" evidence="4">
    <location>
        <begin position="242"/>
        <end position="261"/>
    </location>
</feature>
<dbReference type="PANTHER" id="PTHR23528">
    <property type="match status" value="1"/>
</dbReference>
<evidence type="ECO:0000313" key="6">
    <source>
        <dbReference type="EMBL" id="MCH8617383.1"/>
    </source>
</evidence>
<dbReference type="Gene3D" id="1.20.1250.20">
    <property type="entry name" value="MFS general substrate transporter like domains"/>
    <property type="match status" value="1"/>
</dbReference>
<feature type="transmembrane region" description="Helical" evidence="4">
    <location>
        <begin position="77"/>
        <end position="96"/>
    </location>
</feature>
<keyword evidence="2 4" id="KW-1133">Transmembrane helix</keyword>
<evidence type="ECO:0000256" key="3">
    <source>
        <dbReference type="ARBA" id="ARBA00023136"/>
    </source>
</evidence>
<feature type="transmembrane region" description="Helical" evidence="4">
    <location>
        <begin position="102"/>
        <end position="124"/>
    </location>
</feature>
<feature type="transmembrane region" description="Helical" evidence="4">
    <location>
        <begin position="7"/>
        <end position="31"/>
    </location>
</feature>
<evidence type="ECO:0000256" key="4">
    <source>
        <dbReference type="SAM" id="Phobius"/>
    </source>
</evidence>
<dbReference type="InterPro" id="IPR020846">
    <property type="entry name" value="MFS_dom"/>
</dbReference>
<dbReference type="Proteomes" id="UP001203058">
    <property type="component" value="Unassembled WGS sequence"/>
</dbReference>
<dbReference type="PANTHER" id="PTHR23528:SF1">
    <property type="entry name" value="MAJOR FACILITATOR SUPERFAMILY (MFS) PROFILE DOMAIN-CONTAINING PROTEIN"/>
    <property type="match status" value="1"/>
</dbReference>
<proteinExistence type="predicted"/>
<dbReference type="RefSeq" id="WP_241448254.1">
    <property type="nucleotide sequence ID" value="NZ_JAKZHW010000002.1"/>
</dbReference>
<feature type="transmembrane region" description="Helical" evidence="4">
    <location>
        <begin position="136"/>
        <end position="158"/>
    </location>
</feature>
<gene>
    <name evidence="6" type="ORF">LZ016_14895</name>
</gene>
<keyword evidence="7" id="KW-1185">Reference proteome</keyword>
<name>A0ABS9VQY0_9SPHN</name>
<feature type="domain" description="Major facilitator superfamily (MFS) profile" evidence="5">
    <location>
        <begin position="1"/>
        <end position="386"/>
    </location>
</feature>
<feature type="transmembrane region" description="Helical" evidence="4">
    <location>
        <begin position="164"/>
        <end position="184"/>
    </location>
</feature>
<comment type="caution">
    <text evidence="6">The sequence shown here is derived from an EMBL/GenBank/DDBJ whole genome shotgun (WGS) entry which is preliminary data.</text>
</comment>
<dbReference type="InterPro" id="IPR036259">
    <property type="entry name" value="MFS_trans_sf"/>
</dbReference>
<feature type="transmembrane region" description="Helical" evidence="4">
    <location>
        <begin position="205"/>
        <end position="230"/>
    </location>
</feature>
<evidence type="ECO:0000256" key="1">
    <source>
        <dbReference type="ARBA" id="ARBA00022692"/>
    </source>
</evidence>
<dbReference type="SUPFAM" id="SSF103473">
    <property type="entry name" value="MFS general substrate transporter"/>
    <property type="match status" value="1"/>
</dbReference>
<evidence type="ECO:0000256" key="2">
    <source>
        <dbReference type="ARBA" id="ARBA00022989"/>
    </source>
</evidence>
<organism evidence="6 7">
    <name type="scientific">Sphingomonas telluris</name>
    <dbReference type="NCBI Taxonomy" id="2907998"/>
    <lineage>
        <taxon>Bacteria</taxon>
        <taxon>Pseudomonadati</taxon>
        <taxon>Pseudomonadota</taxon>
        <taxon>Alphaproteobacteria</taxon>
        <taxon>Sphingomonadales</taxon>
        <taxon>Sphingomonadaceae</taxon>
        <taxon>Sphingomonas</taxon>
    </lineage>
</organism>
<keyword evidence="1 4" id="KW-0812">Transmembrane</keyword>
<feature type="transmembrane region" description="Helical" evidence="4">
    <location>
        <begin position="273"/>
        <end position="290"/>
    </location>
</feature>
<dbReference type="PROSITE" id="PS50850">
    <property type="entry name" value="MFS"/>
    <property type="match status" value="1"/>
</dbReference>
<feature type="transmembrane region" description="Helical" evidence="4">
    <location>
        <begin position="361"/>
        <end position="381"/>
    </location>
</feature>
<evidence type="ECO:0000313" key="7">
    <source>
        <dbReference type="Proteomes" id="UP001203058"/>
    </source>
</evidence>
<dbReference type="InterPro" id="IPR011701">
    <property type="entry name" value="MFS"/>
</dbReference>
<protein>
    <submittedName>
        <fullName evidence="6">MFS transporter</fullName>
    </submittedName>
</protein>
<feature type="transmembrane region" description="Helical" evidence="4">
    <location>
        <begin position="335"/>
        <end position="355"/>
    </location>
</feature>
<accession>A0ABS9VQY0</accession>
<keyword evidence="3 4" id="KW-0472">Membrane</keyword>
<feature type="transmembrane region" description="Helical" evidence="4">
    <location>
        <begin position="296"/>
        <end position="314"/>
    </location>
</feature>